<evidence type="ECO:0000259" key="2">
    <source>
        <dbReference type="Pfam" id="PF13598"/>
    </source>
</evidence>
<dbReference type="AlphaFoldDB" id="A0A5N6JA48"/>
<dbReference type="InterPro" id="IPR037291">
    <property type="entry name" value="DUF4139"/>
</dbReference>
<feature type="region of interest" description="Disordered" evidence="1">
    <location>
        <begin position="79"/>
        <end position="102"/>
    </location>
</feature>
<name>A0A5N6JA48_9EURO</name>
<dbReference type="PANTHER" id="PTHR31005:SF8">
    <property type="entry name" value="DUF4139 DOMAIN-CONTAINING PROTEIN"/>
    <property type="match status" value="1"/>
</dbReference>
<dbReference type="Pfam" id="PF13598">
    <property type="entry name" value="DUF4139"/>
    <property type="match status" value="1"/>
</dbReference>
<proteinExistence type="predicted"/>
<organism evidence="3 4">
    <name type="scientific">Aspergillus minisclerotigenes</name>
    <dbReference type="NCBI Taxonomy" id="656917"/>
    <lineage>
        <taxon>Eukaryota</taxon>
        <taxon>Fungi</taxon>
        <taxon>Dikarya</taxon>
        <taxon>Ascomycota</taxon>
        <taxon>Pezizomycotina</taxon>
        <taxon>Eurotiomycetes</taxon>
        <taxon>Eurotiomycetidae</taxon>
        <taxon>Eurotiales</taxon>
        <taxon>Aspergillaceae</taxon>
        <taxon>Aspergillus</taxon>
        <taxon>Aspergillus subgen. Circumdati</taxon>
    </lineage>
</organism>
<dbReference type="PANTHER" id="PTHR31005">
    <property type="entry name" value="DUF4139 DOMAIN-CONTAINING PROTEIN"/>
    <property type="match status" value="1"/>
</dbReference>
<dbReference type="Proteomes" id="UP000326289">
    <property type="component" value="Unassembled WGS sequence"/>
</dbReference>
<accession>A0A5N6JA48</accession>
<keyword evidence="4" id="KW-1185">Reference proteome</keyword>
<feature type="domain" description="DUF4139" evidence="2">
    <location>
        <begin position="156"/>
        <end position="426"/>
    </location>
</feature>
<sequence>MAVSIREFLDGYAKKMDPEHVDAEMLDGFLGLYTRQRMEGLQRHRQAGVEYGKGERELARLVKRKEKIEGRLKRAREVVKKKERREREKRATERARKTEQRKMKREERLKFWTTRVGQVVVHLDSQAGTSRRSSIVERVERLSVGEISSEPVDVTLRLSYVVPGVSWSSRYELRINTPSSSARMAYRAEFRNSSSETWTDARVTLSTSQASFSGLEKRIPSLHPWHIKLLDAIRENQEHPSWEKILRGGYANRPVKAFYRARVKNTSSLRITRGKVGLTVDGTFLGTATIPNCAPGDFFNVSLGVDPSILVTYGKPTVRRLNTGFFTGHVGAVFRRTCWIKNTKGVAVDITVLDQVPVSEDKELQVEILEPKGLREKGNEVKLDMETSHGSGKAIMEKKGEIKWVIHLEPGKDVRVVLEYGTKAPRGSEVDTA</sequence>
<gene>
    <name evidence="3" type="ORF">BDV30DRAFT_224792</name>
</gene>
<protein>
    <recommendedName>
        <fullName evidence="2">DUF4139 domain-containing protein</fullName>
    </recommendedName>
</protein>
<evidence type="ECO:0000313" key="4">
    <source>
        <dbReference type="Proteomes" id="UP000326289"/>
    </source>
</evidence>
<reference evidence="3 4" key="1">
    <citation type="submission" date="2019-04" db="EMBL/GenBank/DDBJ databases">
        <title>Fungal friends and foes A comparative genomics study of 23 Aspergillus species from section Flavi.</title>
        <authorList>
            <consortium name="DOE Joint Genome Institute"/>
            <person name="Kjaerbolling I."/>
            <person name="Vesth T.C."/>
            <person name="Frisvad J.C."/>
            <person name="Nybo J.L."/>
            <person name="Theobald S."/>
            <person name="Kildgaard S."/>
            <person name="Petersen T.I."/>
            <person name="Kuo A."/>
            <person name="Sato A."/>
            <person name="Lyhne E.K."/>
            <person name="Kogle M.E."/>
            <person name="Wiebenga A."/>
            <person name="Kun R.S."/>
            <person name="Lubbers R.J."/>
            <person name="Makela M.R."/>
            <person name="Barry K."/>
            <person name="Chovatia M."/>
            <person name="Clum A."/>
            <person name="Daum C."/>
            <person name="Haridas S."/>
            <person name="He G."/>
            <person name="LaButti K."/>
            <person name="Lipzen A."/>
            <person name="Mondo S."/>
            <person name="Pangilinan J."/>
            <person name="Riley R."/>
            <person name="Salamov A."/>
            <person name="Simmons B.A."/>
            <person name="Magnuson J.K."/>
            <person name="Henrissat B."/>
            <person name="Mortensen U.H."/>
            <person name="Larsen T.O."/>
            <person name="De vries R.P."/>
            <person name="Grigoriev I.V."/>
            <person name="Machida M."/>
            <person name="Baker S.E."/>
            <person name="Andersen M.R."/>
        </authorList>
    </citation>
    <scope>NUCLEOTIDE SEQUENCE [LARGE SCALE GENOMIC DNA]</scope>
    <source>
        <strain evidence="3 4">CBS 117635</strain>
    </source>
</reference>
<dbReference type="EMBL" id="ML732780">
    <property type="protein sequence ID" value="KAB8275645.1"/>
    <property type="molecule type" value="Genomic_DNA"/>
</dbReference>
<evidence type="ECO:0000256" key="1">
    <source>
        <dbReference type="SAM" id="MobiDB-lite"/>
    </source>
</evidence>
<evidence type="ECO:0000313" key="3">
    <source>
        <dbReference type="EMBL" id="KAB8275645.1"/>
    </source>
</evidence>
<dbReference type="InterPro" id="IPR011935">
    <property type="entry name" value="CHP02231"/>
</dbReference>